<evidence type="ECO:0000313" key="16">
    <source>
        <dbReference type="Proteomes" id="UP000017559"/>
    </source>
</evidence>
<organism evidence="15 16">
    <name type="scientific">Moniliophthora roreri (strain MCA 2997)</name>
    <name type="common">Cocoa frosty pod rot fungus</name>
    <name type="synonym">Crinipellis roreri</name>
    <dbReference type="NCBI Taxonomy" id="1381753"/>
    <lineage>
        <taxon>Eukaryota</taxon>
        <taxon>Fungi</taxon>
        <taxon>Dikarya</taxon>
        <taxon>Basidiomycota</taxon>
        <taxon>Agaricomycotina</taxon>
        <taxon>Agaricomycetes</taxon>
        <taxon>Agaricomycetidae</taxon>
        <taxon>Agaricales</taxon>
        <taxon>Marasmiineae</taxon>
        <taxon>Marasmiaceae</taxon>
        <taxon>Moniliophthora</taxon>
    </lineage>
</organism>
<dbReference type="PANTHER" id="PTHR37016:SF3">
    <property type="entry name" value="NEUTRAL PROTEASE 2-RELATED"/>
    <property type="match status" value="1"/>
</dbReference>
<keyword evidence="5" id="KW-0165">Cleavage on pair of basic residues</keyword>
<evidence type="ECO:0000256" key="1">
    <source>
        <dbReference type="ARBA" id="ARBA00001187"/>
    </source>
</evidence>
<evidence type="ECO:0000313" key="15">
    <source>
        <dbReference type="EMBL" id="ESK86316.1"/>
    </source>
</evidence>
<feature type="binding site" evidence="13">
    <location>
        <position position="465"/>
    </location>
    <ligand>
        <name>Zn(2+)</name>
        <dbReference type="ChEBI" id="CHEBI:29105"/>
        <note>catalytic</note>
    </ligand>
</feature>
<dbReference type="OrthoDB" id="412874at2759"/>
<evidence type="ECO:0000256" key="11">
    <source>
        <dbReference type="ARBA" id="ARBA00023145"/>
    </source>
</evidence>
<keyword evidence="9 13" id="KW-0862">Zinc</keyword>
<dbReference type="EMBL" id="AWSO01000946">
    <property type="protein sequence ID" value="ESK86316.1"/>
    <property type="molecule type" value="Genomic_DNA"/>
</dbReference>
<protein>
    <recommendedName>
        <fullName evidence="3">deuterolysin</fullName>
        <ecNumber evidence="3">3.4.24.39</ecNumber>
    </recommendedName>
</protein>
<dbReference type="GO" id="GO:0004222">
    <property type="term" value="F:metalloendopeptidase activity"/>
    <property type="evidence" value="ECO:0007669"/>
    <property type="project" value="InterPro"/>
</dbReference>
<evidence type="ECO:0000256" key="2">
    <source>
        <dbReference type="ARBA" id="ARBA00010279"/>
    </source>
</evidence>
<dbReference type="InterPro" id="IPR024079">
    <property type="entry name" value="MetalloPept_cat_dom_sf"/>
</dbReference>
<accession>V2X0K8</accession>
<evidence type="ECO:0000256" key="7">
    <source>
        <dbReference type="ARBA" id="ARBA00022729"/>
    </source>
</evidence>
<reference evidence="15 16" key="1">
    <citation type="journal article" date="2014" name="BMC Genomics">
        <title>Genome and secretome analysis of the hemibiotrophic fungal pathogen, Moniliophthora roreri, which causes frosty pod rot disease of cacao: mechanisms of the biotrophic and necrotrophic phases.</title>
        <authorList>
            <person name="Meinhardt L.W."/>
            <person name="Costa G.G.L."/>
            <person name="Thomazella D.P.T."/>
            <person name="Teixeira P.J.P.L."/>
            <person name="Carazzolle M.F."/>
            <person name="Schuster S.C."/>
            <person name="Carlson J.E."/>
            <person name="Guiltinan M.J."/>
            <person name="Mieczkowski P."/>
            <person name="Farmer A."/>
            <person name="Ramaraj T."/>
            <person name="Crozier J."/>
            <person name="Davis R.E."/>
            <person name="Shao J."/>
            <person name="Melnick R.L."/>
            <person name="Pereira G.A.G."/>
            <person name="Bailey B.A."/>
        </authorList>
    </citation>
    <scope>NUCLEOTIDE SEQUENCE [LARGE SCALE GENOMIC DNA]</scope>
    <source>
        <strain evidence="15 16">MCA 2997</strain>
    </source>
</reference>
<dbReference type="KEGG" id="mrr:Moror_5075"/>
<comment type="catalytic activity">
    <reaction evidence="1">
        <text>Preferential cleavage of bonds with hydrophobic residues in P1'. Also 3-Asn-|-Gln-4 and 8-Gly-|-Ser-9 bonds in insulin B chain.</text>
        <dbReference type="EC" id="3.4.24.39"/>
    </reaction>
</comment>
<dbReference type="AlphaFoldDB" id="V2X0K8"/>
<dbReference type="PANTHER" id="PTHR37016">
    <property type="match status" value="1"/>
</dbReference>
<evidence type="ECO:0000256" key="3">
    <source>
        <dbReference type="ARBA" id="ARBA00012431"/>
    </source>
</evidence>
<feature type="binding site" evidence="13">
    <location>
        <position position="476"/>
    </location>
    <ligand>
        <name>Zn(2+)</name>
        <dbReference type="ChEBI" id="CHEBI:29105"/>
        <note>catalytic</note>
    </ligand>
</feature>
<keyword evidence="10 15" id="KW-0482">Metalloprotease</keyword>
<evidence type="ECO:0000256" key="14">
    <source>
        <dbReference type="PIRSR" id="PIRSR601384-3"/>
    </source>
</evidence>
<dbReference type="Gene3D" id="3.40.390.10">
    <property type="entry name" value="Collagenase (Catalytic Domain)"/>
    <property type="match status" value="1"/>
</dbReference>
<comment type="similarity">
    <text evidence="2">Belongs to the peptidase M35 family.</text>
</comment>
<name>V2X0K8_MONRO</name>
<evidence type="ECO:0000256" key="4">
    <source>
        <dbReference type="ARBA" id="ARBA00022670"/>
    </source>
</evidence>
<dbReference type="Gene3D" id="2.60.40.2970">
    <property type="match status" value="1"/>
</dbReference>
<evidence type="ECO:0000256" key="8">
    <source>
        <dbReference type="ARBA" id="ARBA00022801"/>
    </source>
</evidence>
<dbReference type="GO" id="GO:0046872">
    <property type="term" value="F:metal ion binding"/>
    <property type="evidence" value="ECO:0007669"/>
    <property type="project" value="UniProtKB-KW"/>
</dbReference>
<dbReference type="InterPro" id="IPR050414">
    <property type="entry name" value="Fungal_M35_metalloproteases"/>
</dbReference>
<dbReference type="InterPro" id="IPR001384">
    <property type="entry name" value="Peptidase_M35"/>
</dbReference>
<evidence type="ECO:0000256" key="10">
    <source>
        <dbReference type="ARBA" id="ARBA00023049"/>
    </source>
</evidence>
<keyword evidence="6 13" id="KW-0479">Metal-binding</keyword>
<feature type="binding site" evidence="13">
    <location>
        <position position="469"/>
    </location>
    <ligand>
        <name>Zn(2+)</name>
        <dbReference type="ChEBI" id="CHEBI:29105"/>
        <note>catalytic</note>
    </ligand>
</feature>
<comment type="cofactor">
    <cofactor evidence="13">
        <name>Zn(2+)</name>
        <dbReference type="ChEBI" id="CHEBI:29105"/>
    </cofactor>
    <text evidence="13">Binds 1 zinc ion per subunit.</text>
</comment>
<dbReference type="STRING" id="1381753.V2X0K8"/>
<dbReference type="GO" id="GO:0006508">
    <property type="term" value="P:proteolysis"/>
    <property type="evidence" value="ECO:0007669"/>
    <property type="project" value="UniProtKB-KW"/>
</dbReference>
<dbReference type="CDD" id="cd11008">
    <property type="entry name" value="M35_deuterolysin_like"/>
    <property type="match status" value="1"/>
</dbReference>
<keyword evidence="4" id="KW-0645">Protease</keyword>
<evidence type="ECO:0000256" key="6">
    <source>
        <dbReference type="ARBA" id="ARBA00022723"/>
    </source>
</evidence>
<dbReference type="EC" id="3.4.24.39" evidence="3"/>
<evidence type="ECO:0000256" key="13">
    <source>
        <dbReference type="PIRSR" id="PIRSR601384-2"/>
    </source>
</evidence>
<dbReference type="Proteomes" id="UP000017559">
    <property type="component" value="Unassembled WGS sequence"/>
</dbReference>
<dbReference type="Pfam" id="PF02102">
    <property type="entry name" value="Peptidase_M35"/>
    <property type="match status" value="1"/>
</dbReference>
<dbReference type="HOGENOM" id="CLU_040830_0_0_1"/>
<feature type="active site" evidence="12">
    <location>
        <position position="466"/>
    </location>
</feature>
<keyword evidence="8" id="KW-0378">Hydrolase</keyword>
<proteinExistence type="inferred from homology"/>
<keyword evidence="16" id="KW-1185">Reference proteome</keyword>
<feature type="disulfide bond" evidence="14">
    <location>
        <begin position="342"/>
        <end position="410"/>
    </location>
</feature>
<evidence type="ECO:0000256" key="12">
    <source>
        <dbReference type="PIRSR" id="PIRSR601384-1"/>
    </source>
</evidence>
<sequence length="512" mass="55218">MDGIWLIMSCDDDGRWVLDCYWDVLFGGSGMRVHSSIEMRSARAAEAGLYANQEVSCALVGLHLPRVEHQSASMWTLGDSAYASIQSELVLNTPFSELRASFHLPSVYLSIRDKASTRPIICIHAELYKNRPFIVSAPSRYLSSFHPRLIEPSLAYSALNMLFSATLAAAIASSALATPLKRADGLSVKVTGPASSVNSVKDLKFTAEVTNNGAEAVKVLKYGTVLDSLPTRSFTVTKDGQPVNFSGVKLSVSLNNDNAYTTIESGQTVSVTHEVESLFDFATAGAGKYSFQPITEFRVAGIDEQVAHPAALAQVSTTSEAIEVEVTGDLGKREWKRATTQCSNSAQASFIEASYTESKELARTASSYVSSAGRSDSLFTAYFGGNSVSAVTAILDRVANENDSGRTLSCTDDFGVCDGNVIAYTLISTTNIYYCDIFFNEVDTQSLCRGTTVNARNVRGGTTLHEMTHATSNTDDITYGCPADQALSDSQKINNADNFNCFVTQVYANTQC</sequence>
<keyword evidence="11" id="KW-0865">Zymogen</keyword>
<keyword evidence="7" id="KW-0732">Signal</keyword>
<evidence type="ECO:0000256" key="5">
    <source>
        <dbReference type="ARBA" id="ARBA00022685"/>
    </source>
</evidence>
<dbReference type="SUPFAM" id="SSF55486">
    <property type="entry name" value="Metalloproteases ('zincins'), catalytic domain"/>
    <property type="match status" value="1"/>
</dbReference>
<evidence type="ECO:0000256" key="9">
    <source>
        <dbReference type="ARBA" id="ARBA00022833"/>
    </source>
</evidence>
<comment type="caution">
    <text evidence="15">The sequence shown here is derived from an EMBL/GenBank/DDBJ whole genome shotgun (WGS) entry which is preliminary data.</text>
</comment>
<feature type="disulfide bond" evidence="14">
    <location>
        <begin position="417"/>
        <end position="435"/>
    </location>
</feature>
<gene>
    <name evidence="15" type="ORF">Moror_5075</name>
</gene>